<dbReference type="Proteomes" id="UP001291623">
    <property type="component" value="Unassembled WGS sequence"/>
</dbReference>
<proteinExistence type="predicted"/>
<accession>A0AAE1R6I5</accession>
<evidence type="ECO:0000313" key="2">
    <source>
        <dbReference type="Proteomes" id="UP001291623"/>
    </source>
</evidence>
<evidence type="ECO:0000313" key="1">
    <source>
        <dbReference type="EMBL" id="KAK4346424.1"/>
    </source>
</evidence>
<organism evidence="1 2">
    <name type="scientific">Anisodus tanguticus</name>
    <dbReference type="NCBI Taxonomy" id="243964"/>
    <lineage>
        <taxon>Eukaryota</taxon>
        <taxon>Viridiplantae</taxon>
        <taxon>Streptophyta</taxon>
        <taxon>Embryophyta</taxon>
        <taxon>Tracheophyta</taxon>
        <taxon>Spermatophyta</taxon>
        <taxon>Magnoliopsida</taxon>
        <taxon>eudicotyledons</taxon>
        <taxon>Gunneridae</taxon>
        <taxon>Pentapetalae</taxon>
        <taxon>asterids</taxon>
        <taxon>lamiids</taxon>
        <taxon>Solanales</taxon>
        <taxon>Solanaceae</taxon>
        <taxon>Solanoideae</taxon>
        <taxon>Hyoscyameae</taxon>
        <taxon>Anisodus</taxon>
    </lineage>
</organism>
<reference evidence="1" key="1">
    <citation type="submission" date="2023-12" db="EMBL/GenBank/DDBJ databases">
        <title>Genome assembly of Anisodus tanguticus.</title>
        <authorList>
            <person name="Wang Y.-J."/>
        </authorList>
    </citation>
    <scope>NUCLEOTIDE SEQUENCE</scope>
    <source>
        <strain evidence="1">KB-2021</strain>
        <tissue evidence="1">Leaf</tissue>
    </source>
</reference>
<sequence>MEGIKETVVPKFPINESLHETVEPEAPINEATEKIVVAAEQKTPPINRPAIVLPNSPIKSGNTPERLKVPKPFKYPERFKVYNFRSLVYVKVRIADARKFFFRNFIICSC</sequence>
<dbReference type="AlphaFoldDB" id="A0AAE1R6I5"/>
<gene>
    <name evidence="1" type="ORF">RND71_032763</name>
</gene>
<protein>
    <submittedName>
        <fullName evidence="1">Uncharacterized protein</fullName>
    </submittedName>
</protein>
<dbReference type="EMBL" id="JAVYJV010000018">
    <property type="protein sequence ID" value="KAK4346424.1"/>
    <property type="molecule type" value="Genomic_DNA"/>
</dbReference>
<name>A0AAE1R6I5_9SOLA</name>
<comment type="caution">
    <text evidence="1">The sequence shown here is derived from an EMBL/GenBank/DDBJ whole genome shotgun (WGS) entry which is preliminary data.</text>
</comment>
<keyword evidence="2" id="KW-1185">Reference proteome</keyword>